<dbReference type="PATRIC" id="fig|1420583.3.peg.2973"/>
<protein>
    <recommendedName>
        <fullName evidence="3">Protein involved in integration/excision of ICE Tn4371 family</fullName>
    </recommendedName>
</protein>
<sequence length="72" mass="8090">MSKLKLGTLPDDKPVKVSRELPATLFRDLQLYGRLLAGAGQPPIEPEKLIVPMLERFLATDREFQKARRAAS</sequence>
<dbReference type="Pfam" id="PF10038">
    <property type="entry name" value="DUF2274"/>
    <property type="match status" value="1"/>
</dbReference>
<proteinExistence type="predicted"/>
<accession>A0A0J7XSL1</accession>
<name>A0A0J7XSL1_9SPHN</name>
<evidence type="ECO:0000313" key="2">
    <source>
        <dbReference type="Proteomes" id="UP000052232"/>
    </source>
</evidence>
<dbReference type="AlphaFoldDB" id="A0A0J7XSL1"/>
<dbReference type="EMBL" id="JACT01000003">
    <property type="protein sequence ID" value="KMS54667.1"/>
    <property type="molecule type" value="Genomic_DNA"/>
</dbReference>
<dbReference type="RefSeq" id="WP_030540344.1">
    <property type="nucleotide sequence ID" value="NZ_KQ130435.1"/>
</dbReference>
<comment type="caution">
    <text evidence="1">The sequence shown here is derived from an EMBL/GenBank/DDBJ whole genome shotgun (WGS) entry which is preliminary data.</text>
</comment>
<gene>
    <name evidence="1" type="ORF">V473_15875</name>
</gene>
<evidence type="ECO:0000313" key="1">
    <source>
        <dbReference type="EMBL" id="KMS54667.1"/>
    </source>
</evidence>
<evidence type="ECO:0008006" key="3">
    <source>
        <dbReference type="Google" id="ProtNLM"/>
    </source>
</evidence>
<dbReference type="InterPro" id="IPR018733">
    <property type="entry name" value="DUF2274"/>
</dbReference>
<organism evidence="1 2">
    <name type="scientific">Sphingobium cupriresistens LL01</name>
    <dbReference type="NCBI Taxonomy" id="1420583"/>
    <lineage>
        <taxon>Bacteria</taxon>
        <taxon>Pseudomonadati</taxon>
        <taxon>Pseudomonadota</taxon>
        <taxon>Alphaproteobacteria</taxon>
        <taxon>Sphingomonadales</taxon>
        <taxon>Sphingomonadaceae</taxon>
        <taxon>Sphingobium</taxon>
    </lineage>
</organism>
<dbReference type="Proteomes" id="UP000052232">
    <property type="component" value="Unassembled WGS sequence"/>
</dbReference>
<reference evidence="1 2" key="1">
    <citation type="journal article" date="2015" name="G3 (Bethesda)">
        <title>Insights into Ongoing Evolution of the Hexachlorocyclohexane Catabolic Pathway from Comparative Genomics of Ten Sphingomonadaceae Strains.</title>
        <authorList>
            <person name="Pearce S.L."/>
            <person name="Oakeshott J.G."/>
            <person name="Pandey G."/>
        </authorList>
    </citation>
    <scope>NUCLEOTIDE SEQUENCE [LARGE SCALE GENOMIC DNA]</scope>
    <source>
        <strain evidence="1 2">LL01</strain>
    </source>
</reference>
<dbReference type="STRING" id="1420583.V473_15875"/>
<keyword evidence="2" id="KW-1185">Reference proteome</keyword>